<evidence type="ECO:0000313" key="2">
    <source>
        <dbReference type="EMBL" id="MBZ0159058.1"/>
    </source>
</evidence>
<dbReference type="EMBL" id="JAIOIU010000032">
    <property type="protein sequence ID" value="MBZ0159058.1"/>
    <property type="molecule type" value="Genomic_DNA"/>
</dbReference>
<dbReference type="Gene3D" id="3.30.565.10">
    <property type="entry name" value="Histidine kinase-like ATPase, C-terminal domain"/>
    <property type="match status" value="1"/>
</dbReference>
<reference evidence="2 3" key="1">
    <citation type="journal article" date="2021" name="bioRxiv">
        <title>Unraveling nitrogen, sulfur and carbon metabolic pathways and microbial community transcriptional responses to substrate deprivation and toxicity stresses in a bioreactor mimicking anoxic brackish coastal sediment conditions.</title>
        <authorList>
            <person name="Martins P.D."/>
            <person name="Echeveste M.J."/>
            <person name="Arshad A."/>
            <person name="Kurth J."/>
            <person name="Ouboter H."/>
            <person name="Jetten M.S.M."/>
            <person name="Welte C.U."/>
        </authorList>
    </citation>
    <scope>NUCLEOTIDE SEQUENCE [LARGE SCALE GENOMIC DNA]</scope>
    <source>
        <strain evidence="2">MAG_38</strain>
    </source>
</reference>
<proteinExistence type="predicted"/>
<dbReference type="InterPro" id="IPR036890">
    <property type="entry name" value="HATPase_C_sf"/>
</dbReference>
<name>A0AAJ1EI16_9BACT</name>
<feature type="domain" description="DUF4325" evidence="1">
    <location>
        <begin position="277"/>
        <end position="331"/>
    </location>
</feature>
<accession>A0AAJ1EI16</accession>
<dbReference type="InterPro" id="IPR036388">
    <property type="entry name" value="WH-like_DNA-bd_sf"/>
</dbReference>
<organism evidence="2 3">
    <name type="scientific">Candidatus Methylomirabilis tolerans</name>
    <dbReference type="NCBI Taxonomy" id="3123416"/>
    <lineage>
        <taxon>Bacteria</taxon>
        <taxon>Candidatus Methylomirabilota</taxon>
        <taxon>Candidatus Methylomirabilia</taxon>
        <taxon>Candidatus Methylomirabilales</taxon>
        <taxon>Candidatus Methylomirabilaceae</taxon>
        <taxon>Candidatus Methylomirabilis</taxon>
    </lineage>
</organism>
<protein>
    <submittedName>
        <fullName evidence="2">DUF4325 domain-containing protein</fullName>
    </submittedName>
</protein>
<evidence type="ECO:0000259" key="1">
    <source>
        <dbReference type="Pfam" id="PF14213"/>
    </source>
</evidence>
<sequence>MTKLRKRGEKIREFILENVGRDPKDIVNITCDTFTVSRQAVNKHIRQLIEQKALTREGKAKSVRYFLHPQSEWNAAFSLVDNRAEDVVWRNEIKQQLGQLPDNALAIWHYGFSEMFNNVIDHSEGTTVEINIKKTAYSAEMYIRDNGIGIFTKIKNAMGLLDERHAVVELTKGKLTTDPTHHTGEGIFFSSRMFDEYSILSGEVFLSHTYEKDEDWILQTKKYQNGTFIAMKLKNNTARTTQEIFNKFSDDDYGFTKTVVPVRLAQYGNEQLISRSQAKRLLTRIERFKTVLFDFRDVESIGQAFADEVFRVFARQHPNMEILPIHANDAVLHMIRRVGSSTEDNIFN</sequence>
<gene>
    <name evidence="2" type="ORF">K8G79_02770</name>
</gene>
<dbReference type="SUPFAM" id="SSF55874">
    <property type="entry name" value="ATPase domain of HSP90 chaperone/DNA topoisomerase II/histidine kinase"/>
    <property type="match status" value="1"/>
</dbReference>
<dbReference type="Proteomes" id="UP001197609">
    <property type="component" value="Unassembled WGS sequence"/>
</dbReference>
<dbReference type="Pfam" id="PF14213">
    <property type="entry name" value="DUF4325"/>
    <property type="match status" value="1"/>
</dbReference>
<evidence type="ECO:0000313" key="3">
    <source>
        <dbReference type="Proteomes" id="UP001197609"/>
    </source>
</evidence>
<dbReference type="Gene3D" id="1.10.10.10">
    <property type="entry name" value="Winged helix-like DNA-binding domain superfamily/Winged helix DNA-binding domain"/>
    <property type="match status" value="1"/>
</dbReference>
<comment type="caution">
    <text evidence="2">The sequence shown here is derived from an EMBL/GenBank/DDBJ whole genome shotgun (WGS) entry which is preliminary data.</text>
</comment>
<dbReference type="InterPro" id="IPR025474">
    <property type="entry name" value="DUF4325"/>
</dbReference>
<dbReference type="AlphaFoldDB" id="A0AAJ1EI16"/>